<keyword evidence="1" id="KW-0812">Transmembrane</keyword>
<proteinExistence type="predicted"/>
<evidence type="ECO:0000313" key="3">
    <source>
        <dbReference type="Proteomes" id="UP001145742"/>
    </source>
</evidence>
<keyword evidence="3" id="KW-1185">Reference proteome</keyword>
<reference evidence="2" key="1">
    <citation type="submission" date="2019-10" db="EMBL/GenBank/DDBJ databases">
        <authorList>
            <person name="Soares A.E.R."/>
            <person name="Aleixo A."/>
            <person name="Schneider P."/>
            <person name="Miyaki C.Y."/>
            <person name="Schneider M.P."/>
            <person name="Mello C."/>
            <person name="Vasconcelos A.T.R."/>
        </authorList>
    </citation>
    <scope>NUCLEOTIDE SEQUENCE</scope>
    <source>
        <tissue evidence="2">Muscle</tissue>
    </source>
</reference>
<accession>A0ABQ9DVG6</accession>
<protein>
    <submittedName>
        <fullName evidence="2">Uncharacterized protein</fullName>
    </submittedName>
</protein>
<evidence type="ECO:0000313" key="2">
    <source>
        <dbReference type="EMBL" id="KAJ7427361.1"/>
    </source>
</evidence>
<feature type="transmembrane region" description="Helical" evidence="1">
    <location>
        <begin position="12"/>
        <end position="28"/>
    </location>
</feature>
<evidence type="ECO:0000256" key="1">
    <source>
        <dbReference type="SAM" id="Phobius"/>
    </source>
</evidence>
<dbReference type="EMBL" id="WHWB01031967">
    <property type="protein sequence ID" value="KAJ7427361.1"/>
    <property type="molecule type" value="Genomic_DNA"/>
</dbReference>
<dbReference type="Proteomes" id="UP001145742">
    <property type="component" value="Unassembled WGS sequence"/>
</dbReference>
<gene>
    <name evidence="2" type="ORF">WISP_07706</name>
</gene>
<sequence length="291" mass="31753">MCDTDCMANVDILFVLVLAGTEFIFFMTRTPNATSSRSLDTFRDGNSTTSLGSAILGSAIFNNPFHEETPLRVQPDSSLAQLEVISCCPVSVALCLREETNPHLATTSFQVVAESDKAVSLDPDGIPLPNAICTLGMRDSGSRAVPVPPLIPGHCSYGLWTVKDVKQWTQGHSGVVDGAEPGVLDTTILDSVPRLQVTSPAAMINISAEMFNRRRAHIDGKVYRVNRVIGQHRSASDLSTTVVIDMQVFYVHGCPPNRSIGPAPQQDKYTPNLWKLNHVFYNHQQEHPGII</sequence>
<organism evidence="2 3">
    <name type="scientific">Willisornis vidua</name>
    <name type="common">Xingu scale-backed antbird</name>
    <dbReference type="NCBI Taxonomy" id="1566151"/>
    <lineage>
        <taxon>Eukaryota</taxon>
        <taxon>Metazoa</taxon>
        <taxon>Chordata</taxon>
        <taxon>Craniata</taxon>
        <taxon>Vertebrata</taxon>
        <taxon>Euteleostomi</taxon>
        <taxon>Archelosauria</taxon>
        <taxon>Archosauria</taxon>
        <taxon>Dinosauria</taxon>
        <taxon>Saurischia</taxon>
        <taxon>Theropoda</taxon>
        <taxon>Coelurosauria</taxon>
        <taxon>Aves</taxon>
        <taxon>Neognathae</taxon>
        <taxon>Neoaves</taxon>
        <taxon>Telluraves</taxon>
        <taxon>Australaves</taxon>
        <taxon>Passeriformes</taxon>
        <taxon>Thamnophilidae</taxon>
        <taxon>Willisornis</taxon>
    </lineage>
</organism>
<comment type="caution">
    <text evidence="2">The sequence shown here is derived from an EMBL/GenBank/DDBJ whole genome shotgun (WGS) entry which is preliminary data.</text>
</comment>
<keyword evidence="1" id="KW-0472">Membrane</keyword>
<name>A0ABQ9DVG6_9PASS</name>
<keyword evidence="1" id="KW-1133">Transmembrane helix</keyword>